<dbReference type="Gene3D" id="1.20.144.10">
    <property type="entry name" value="Phosphatidic acid phosphatase type 2/haloperoxidase"/>
    <property type="match status" value="1"/>
</dbReference>
<protein>
    <submittedName>
        <fullName evidence="9 10">Undecaprenyl-diphosphatase</fullName>
        <ecNumber evidence="9">3.6.1.27</ecNumber>
    </submittedName>
</protein>
<dbReference type="Pfam" id="PF01569">
    <property type="entry name" value="PAP2"/>
    <property type="match status" value="1"/>
</dbReference>
<evidence type="ECO:0000256" key="1">
    <source>
        <dbReference type="ARBA" id="ARBA00004651"/>
    </source>
</evidence>
<keyword evidence="11" id="KW-1185">Reference proteome</keyword>
<dbReference type="Proteomes" id="UP000184204">
    <property type="component" value="Unassembled WGS sequence"/>
</dbReference>
<evidence type="ECO:0000313" key="12">
    <source>
        <dbReference type="Proteomes" id="UP000184204"/>
    </source>
</evidence>
<evidence type="ECO:0000313" key="9">
    <source>
        <dbReference type="EMBL" id="AMJ42434.1"/>
    </source>
</evidence>
<accession>A0A0X8VCE7</accession>
<feature type="domain" description="Phosphatidic acid phosphatase type 2/haloperoxidase" evidence="8">
    <location>
        <begin position="36"/>
        <end position="143"/>
    </location>
</feature>
<dbReference type="PANTHER" id="PTHR14969:SF62">
    <property type="entry name" value="DECAPRENYLPHOSPHORYL-5-PHOSPHORIBOSE PHOSPHATASE RV3807C-RELATED"/>
    <property type="match status" value="1"/>
</dbReference>
<evidence type="ECO:0000256" key="5">
    <source>
        <dbReference type="ARBA" id="ARBA00022989"/>
    </source>
</evidence>
<evidence type="ECO:0000256" key="7">
    <source>
        <dbReference type="SAM" id="Phobius"/>
    </source>
</evidence>
<dbReference type="GO" id="GO:0005886">
    <property type="term" value="C:plasma membrane"/>
    <property type="evidence" value="ECO:0007669"/>
    <property type="project" value="UniProtKB-SubCell"/>
</dbReference>
<dbReference type="EMBL" id="CP014223">
    <property type="protein sequence ID" value="AMJ42434.1"/>
    <property type="molecule type" value="Genomic_DNA"/>
</dbReference>
<reference evidence="12" key="3">
    <citation type="submission" date="2016-11" db="EMBL/GenBank/DDBJ databases">
        <authorList>
            <person name="Jaros S."/>
            <person name="Januszkiewicz K."/>
            <person name="Wedrychowicz H."/>
        </authorList>
    </citation>
    <scope>NUCLEOTIDE SEQUENCE [LARGE SCALE GENOMIC DNA]</scope>
    <source>
        <strain evidence="12">DSM 1682</strain>
    </source>
</reference>
<keyword evidence="3 7" id="KW-0812">Transmembrane</keyword>
<evidence type="ECO:0000256" key="3">
    <source>
        <dbReference type="ARBA" id="ARBA00022692"/>
    </source>
</evidence>
<dbReference type="InterPro" id="IPR036938">
    <property type="entry name" value="PAP2/HPO_sf"/>
</dbReference>
<dbReference type="KEGG" id="cpro:CPRO_29010"/>
<proteinExistence type="predicted"/>
<reference evidence="10" key="4">
    <citation type="submission" date="2016-11" db="EMBL/GenBank/DDBJ databases">
        <authorList>
            <person name="Varghese N."/>
            <person name="Submissions S."/>
        </authorList>
    </citation>
    <scope>NUCLEOTIDE SEQUENCE</scope>
    <source>
        <strain evidence="10">DSM 1682</strain>
    </source>
</reference>
<evidence type="ECO:0000256" key="4">
    <source>
        <dbReference type="ARBA" id="ARBA00022801"/>
    </source>
</evidence>
<organism evidence="10 12">
    <name type="scientific">Anaerotignum propionicum DSM 1682</name>
    <dbReference type="NCBI Taxonomy" id="991789"/>
    <lineage>
        <taxon>Bacteria</taxon>
        <taxon>Bacillati</taxon>
        <taxon>Bacillota</taxon>
        <taxon>Clostridia</taxon>
        <taxon>Lachnospirales</taxon>
        <taxon>Anaerotignaceae</taxon>
        <taxon>Anaerotignum</taxon>
    </lineage>
</organism>
<sequence>MIFISRLGDHGLIWIALTILFFLVGNKNNSYRSGGTVLALSLAINALLCNMLLKPMVGRMRPYDLMGYDILLPRLTDFSFPSGHTAASFASATAIYALNKKWGIGAYIFATLMGFSRLYLGVHFPSDVLAGAFTGWVAAKIAIYLYRRLTLSKKSRIS</sequence>
<evidence type="ECO:0000313" key="10">
    <source>
        <dbReference type="EMBL" id="SHE34661.1"/>
    </source>
</evidence>
<keyword evidence="5 7" id="KW-1133">Transmembrane helix</keyword>
<feature type="transmembrane region" description="Helical" evidence="7">
    <location>
        <begin position="7"/>
        <end position="25"/>
    </location>
</feature>
<keyword evidence="6 7" id="KW-0472">Membrane</keyword>
<feature type="transmembrane region" description="Helical" evidence="7">
    <location>
        <begin position="31"/>
        <end position="53"/>
    </location>
</feature>
<evidence type="ECO:0000313" key="11">
    <source>
        <dbReference type="Proteomes" id="UP000068026"/>
    </source>
</evidence>
<feature type="transmembrane region" description="Helical" evidence="7">
    <location>
        <begin position="104"/>
        <end position="122"/>
    </location>
</feature>
<dbReference type="SUPFAM" id="SSF48317">
    <property type="entry name" value="Acid phosphatase/Vanadium-dependent haloperoxidase"/>
    <property type="match status" value="1"/>
</dbReference>
<gene>
    <name evidence="9" type="primary">bcrC</name>
    <name evidence="9" type="ORF">CPRO_29010</name>
    <name evidence="10" type="ORF">SAMN02745151_00486</name>
</gene>
<comment type="subcellular location">
    <subcellularLocation>
        <location evidence="1">Cell membrane</location>
        <topology evidence="1">Multi-pass membrane protein</topology>
    </subcellularLocation>
</comment>
<dbReference type="Proteomes" id="UP000068026">
    <property type="component" value="Chromosome"/>
</dbReference>
<evidence type="ECO:0000259" key="8">
    <source>
        <dbReference type="SMART" id="SM00014"/>
    </source>
</evidence>
<name>A0A0X8VCE7_ANAPI</name>
<dbReference type="SMART" id="SM00014">
    <property type="entry name" value="acidPPc"/>
    <property type="match status" value="1"/>
</dbReference>
<dbReference type="GO" id="GO:0050380">
    <property type="term" value="F:undecaprenyl-diphosphatase activity"/>
    <property type="evidence" value="ECO:0007669"/>
    <property type="project" value="UniProtKB-EC"/>
</dbReference>
<reference evidence="11" key="2">
    <citation type="submission" date="2016-01" db="EMBL/GenBank/DDBJ databases">
        <authorList>
            <person name="Poehlein A."/>
            <person name="Schlien K."/>
            <person name="Gottschalk G."/>
            <person name="Buckel W."/>
            <person name="Daniel R."/>
        </authorList>
    </citation>
    <scope>NUCLEOTIDE SEQUENCE [LARGE SCALE GENOMIC DNA]</scope>
    <source>
        <strain evidence="11">X2</strain>
    </source>
</reference>
<dbReference type="PANTHER" id="PTHR14969">
    <property type="entry name" value="SPHINGOSINE-1-PHOSPHATE PHOSPHOHYDROLASE"/>
    <property type="match status" value="1"/>
</dbReference>
<keyword evidence="2" id="KW-1003">Cell membrane</keyword>
<dbReference type="InterPro" id="IPR000326">
    <property type="entry name" value="PAP2/HPO"/>
</dbReference>
<feature type="transmembrane region" description="Helical" evidence="7">
    <location>
        <begin position="128"/>
        <end position="146"/>
    </location>
</feature>
<evidence type="ECO:0000256" key="2">
    <source>
        <dbReference type="ARBA" id="ARBA00022475"/>
    </source>
</evidence>
<keyword evidence="4 9" id="KW-0378">Hydrolase</keyword>
<reference evidence="9 11" key="1">
    <citation type="journal article" date="2016" name="Genome Announc.">
        <title>Complete Genome Sequence of the Amino Acid-Fermenting Clostridium propionicum X2 (DSM 1682).</title>
        <authorList>
            <person name="Poehlein A."/>
            <person name="Schlien K."/>
            <person name="Chowdhury N.P."/>
            <person name="Gottschalk G."/>
            <person name="Buckel W."/>
            <person name="Daniel R."/>
        </authorList>
    </citation>
    <scope>NUCLEOTIDE SEQUENCE [LARGE SCALE GENOMIC DNA]</scope>
    <source>
        <strain evidence="9 11">X2</strain>
    </source>
</reference>
<dbReference type="EMBL" id="FQUA01000001">
    <property type="protein sequence ID" value="SHE34661.1"/>
    <property type="molecule type" value="Genomic_DNA"/>
</dbReference>
<dbReference type="AlphaFoldDB" id="A0A0X8VCE7"/>
<evidence type="ECO:0000256" key="6">
    <source>
        <dbReference type="ARBA" id="ARBA00023136"/>
    </source>
</evidence>
<dbReference type="EC" id="3.6.1.27" evidence="9"/>